<keyword evidence="11" id="KW-1185">Reference proteome</keyword>
<dbReference type="PANTHER" id="PTHR11893:SF36">
    <property type="entry name" value="INNEXIN-5"/>
    <property type="match status" value="1"/>
</dbReference>
<reference evidence="10 11" key="1">
    <citation type="submission" date="2016-04" db="EMBL/GenBank/DDBJ databases">
        <title>The genome of Intoshia linei affirms orthonectids as highly simplified spiralians.</title>
        <authorList>
            <person name="Mikhailov K.V."/>
            <person name="Slusarev G.S."/>
            <person name="Nikitin M.A."/>
            <person name="Logacheva M.D."/>
            <person name="Penin A."/>
            <person name="Aleoshin V."/>
            <person name="Panchin Y.V."/>
        </authorList>
    </citation>
    <scope>NUCLEOTIDE SEQUENCE [LARGE SCALE GENOMIC DNA]</scope>
    <source>
        <strain evidence="10">Intl2013</strain>
        <tissue evidence="10">Whole animal</tissue>
    </source>
</reference>
<comment type="subcellular location">
    <subcellularLocation>
        <location evidence="1">Cell membrane</location>
        <topology evidence="1">Multi-pass membrane protein</topology>
    </subcellularLocation>
</comment>
<dbReference type="InterPro" id="IPR000990">
    <property type="entry name" value="Innexin"/>
</dbReference>
<evidence type="ECO:0000256" key="8">
    <source>
        <dbReference type="ARBA" id="ARBA00023303"/>
    </source>
</evidence>
<keyword evidence="5 9" id="KW-1133">Transmembrane helix</keyword>
<keyword evidence="3" id="KW-1003">Cell membrane</keyword>
<comment type="caution">
    <text evidence="10">The sequence shown here is derived from an EMBL/GenBank/DDBJ whole genome shotgun (WGS) entry which is preliminary data.</text>
</comment>
<keyword evidence="6" id="KW-0406">Ion transport</keyword>
<keyword evidence="7 9" id="KW-0472">Membrane</keyword>
<gene>
    <name evidence="10" type="ORF">A3Q56_04396</name>
</gene>
<dbReference type="Proteomes" id="UP000078046">
    <property type="component" value="Unassembled WGS sequence"/>
</dbReference>
<feature type="transmembrane region" description="Helical" evidence="9">
    <location>
        <begin position="193"/>
        <end position="217"/>
    </location>
</feature>
<evidence type="ECO:0000256" key="3">
    <source>
        <dbReference type="ARBA" id="ARBA00022475"/>
    </source>
</evidence>
<dbReference type="PANTHER" id="PTHR11893">
    <property type="entry name" value="INNEXIN"/>
    <property type="match status" value="1"/>
</dbReference>
<dbReference type="EMBL" id="LWCA01000555">
    <property type="protein sequence ID" value="OAF67878.1"/>
    <property type="molecule type" value="Genomic_DNA"/>
</dbReference>
<evidence type="ECO:0000313" key="11">
    <source>
        <dbReference type="Proteomes" id="UP000078046"/>
    </source>
</evidence>
<accession>A0A177B0T5</accession>
<sequence length="419" mass="48500">MDRIMSVLADVGGVKEGGGDSFSDRLSCKHTTFLLIVFATIITTKLIVDNPVSCWTPAHFTESHISYTNRICWVTNNYYLSSNDTNIIDKNKKFISYYQWVSLFFVAQAIFFYIPRAVWLGLSTTCGISVSSITYAGMQCQKCKNPEEKQKAICFMVTYLGRYLFQINRQQILGMHRRQNILRRMIYGNHLSIIYLFIKFLYSINAFFQLILINYFISTKMQIYAWTILTTLLAGDPWISADIFPTVTYCDFKIRVLGSIQSHTVKCTLPINFFTEKICIFIWFWIIIVGLTATYSLFSWAYRIIPSTRHKYYVKKRLIAIGHIGKSNVNDIDEFVKDYLKRDGILMIKIISKNASDIIASELVAGLWKHYLSKKVRIKRFSIYDLQAVTNEKNESVPELHNISPVNRQSNNLLDTKSI</sequence>
<feature type="transmembrane region" description="Helical" evidence="9">
    <location>
        <begin position="280"/>
        <end position="302"/>
    </location>
</feature>
<evidence type="ECO:0000256" key="4">
    <source>
        <dbReference type="ARBA" id="ARBA00022692"/>
    </source>
</evidence>
<organism evidence="10 11">
    <name type="scientific">Intoshia linei</name>
    <dbReference type="NCBI Taxonomy" id="1819745"/>
    <lineage>
        <taxon>Eukaryota</taxon>
        <taxon>Metazoa</taxon>
        <taxon>Spiralia</taxon>
        <taxon>Lophotrochozoa</taxon>
        <taxon>Mesozoa</taxon>
        <taxon>Orthonectida</taxon>
        <taxon>Rhopaluridae</taxon>
        <taxon>Intoshia</taxon>
    </lineage>
</organism>
<evidence type="ECO:0008006" key="12">
    <source>
        <dbReference type="Google" id="ProtNLM"/>
    </source>
</evidence>
<dbReference type="Pfam" id="PF00876">
    <property type="entry name" value="Innexin"/>
    <property type="match status" value="1"/>
</dbReference>
<dbReference type="GO" id="GO:0034220">
    <property type="term" value="P:monoatomic ion transmembrane transport"/>
    <property type="evidence" value="ECO:0007669"/>
    <property type="project" value="UniProtKB-KW"/>
</dbReference>
<keyword evidence="2" id="KW-0813">Transport</keyword>
<dbReference type="PRINTS" id="PR01262">
    <property type="entry name" value="INNEXIN"/>
</dbReference>
<protein>
    <recommendedName>
        <fullName evidence="12">Innexin</fullName>
    </recommendedName>
</protein>
<evidence type="ECO:0000256" key="9">
    <source>
        <dbReference type="SAM" id="Phobius"/>
    </source>
</evidence>
<keyword evidence="4 9" id="KW-0812">Transmembrane</keyword>
<dbReference type="OrthoDB" id="5867527at2759"/>
<evidence type="ECO:0000256" key="2">
    <source>
        <dbReference type="ARBA" id="ARBA00022448"/>
    </source>
</evidence>
<name>A0A177B0T5_9BILA</name>
<dbReference type="GO" id="GO:0005886">
    <property type="term" value="C:plasma membrane"/>
    <property type="evidence" value="ECO:0007669"/>
    <property type="project" value="UniProtKB-SubCell"/>
</dbReference>
<evidence type="ECO:0000313" key="10">
    <source>
        <dbReference type="EMBL" id="OAF67878.1"/>
    </source>
</evidence>
<dbReference type="AlphaFoldDB" id="A0A177B0T5"/>
<evidence type="ECO:0000256" key="5">
    <source>
        <dbReference type="ARBA" id="ARBA00022989"/>
    </source>
</evidence>
<feature type="transmembrane region" description="Helical" evidence="9">
    <location>
        <begin position="120"/>
        <end position="138"/>
    </location>
</feature>
<evidence type="ECO:0000256" key="6">
    <source>
        <dbReference type="ARBA" id="ARBA00023065"/>
    </source>
</evidence>
<evidence type="ECO:0000256" key="7">
    <source>
        <dbReference type="ARBA" id="ARBA00023136"/>
    </source>
</evidence>
<evidence type="ECO:0000256" key="1">
    <source>
        <dbReference type="ARBA" id="ARBA00004651"/>
    </source>
</evidence>
<proteinExistence type="predicted"/>
<feature type="transmembrane region" description="Helical" evidence="9">
    <location>
        <begin position="97"/>
        <end position="114"/>
    </location>
</feature>
<keyword evidence="8" id="KW-0407">Ion channel</keyword>
<dbReference type="PROSITE" id="PS51013">
    <property type="entry name" value="PANNEXIN"/>
    <property type="match status" value="1"/>
</dbReference>